<dbReference type="SMART" id="SM00849">
    <property type="entry name" value="Lactamase_B"/>
    <property type="match status" value="1"/>
</dbReference>
<proteinExistence type="inferred from homology"/>
<comment type="similarity">
    <text evidence="1">Belongs to the metallo-beta-lactamase superfamily.</text>
</comment>
<protein>
    <submittedName>
        <fullName evidence="7">MBL fold metallo-hydrolase</fullName>
    </submittedName>
</protein>
<evidence type="ECO:0000256" key="4">
    <source>
        <dbReference type="ARBA" id="ARBA00022833"/>
    </source>
</evidence>
<keyword evidence="8" id="KW-1185">Reference proteome</keyword>
<dbReference type="InterPro" id="IPR051013">
    <property type="entry name" value="MBL_superfamily_lactonases"/>
</dbReference>
<dbReference type="Pfam" id="PF00753">
    <property type="entry name" value="Lactamase_B"/>
    <property type="match status" value="1"/>
</dbReference>
<organism evidence="7 8">
    <name type="scientific">Litorisediminicola beolgyonensis</name>
    <dbReference type="NCBI Taxonomy" id="1173614"/>
    <lineage>
        <taxon>Bacteria</taxon>
        <taxon>Pseudomonadati</taxon>
        <taxon>Pseudomonadota</taxon>
        <taxon>Alphaproteobacteria</taxon>
        <taxon>Rhodobacterales</taxon>
        <taxon>Paracoccaceae</taxon>
        <taxon>Litorisediminicola</taxon>
    </lineage>
</organism>
<gene>
    <name evidence="7" type="ORF">ACFQ4E_04130</name>
</gene>
<dbReference type="CDD" id="cd07720">
    <property type="entry name" value="OPHC2-like_MBL-fold"/>
    <property type="match status" value="1"/>
</dbReference>
<feature type="signal peptide" evidence="5">
    <location>
        <begin position="1"/>
        <end position="27"/>
    </location>
</feature>
<accession>A0ABW3ZEH6</accession>
<keyword evidence="3" id="KW-0378">Hydrolase</keyword>
<dbReference type="SUPFAM" id="SSF56281">
    <property type="entry name" value="Metallo-hydrolase/oxidoreductase"/>
    <property type="match status" value="1"/>
</dbReference>
<reference evidence="8" key="1">
    <citation type="journal article" date="2019" name="Int. J. Syst. Evol. Microbiol.">
        <title>The Global Catalogue of Microorganisms (GCM) 10K type strain sequencing project: providing services to taxonomists for standard genome sequencing and annotation.</title>
        <authorList>
            <consortium name="The Broad Institute Genomics Platform"/>
            <consortium name="The Broad Institute Genome Sequencing Center for Infectious Disease"/>
            <person name="Wu L."/>
            <person name="Ma J."/>
        </authorList>
    </citation>
    <scope>NUCLEOTIDE SEQUENCE [LARGE SCALE GENOMIC DNA]</scope>
    <source>
        <strain evidence="8">CCUG 62953</strain>
    </source>
</reference>
<evidence type="ECO:0000313" key="7">
    <source>
        <dbReference type="EMBL" id="MFD1341600.1"/>
    </source>
</evidence>
<dbReference type="PANTHER" id="PTHR42978:SF6">
    <property type="entry name" value="QUORUM-QUENCHING LACTONASE YTNP-RELATED"/>
    <property type="match status" value="1"/>
</dbReference>
<evidence type="ECO:0000256" key="2">
    <source>
        <dbReference type="ARBA" id="ARBA00022723"/>
    </source>
</evidence>
<sequence length="320" mass="34459">MTPTRRQLLTIAAAMPALSLPATRVSADLAAPEAANPGHVRFTLGEARITILTDGHLELPADGLGINADPEEVRAFLTSYFLSPETNYAHTNHVVIELGETRLLVDAGSGSRFLPTAGRLMRSLDEAGIDPNSLTHLFITHAHPDHIWGIRDDFDEAILPGAAKIVGAAEHAFWTEDGLAASMPTEMQQMVVGAQNSLTVEGADWQLVSDGAELAPGIRAIDTPGHTPGHMSLVVESGDQQLLVTGDALNHAYMNFAHPGWVNGFDMDADQTVATRQSLLDMAASDRMAVLGYHFPFPGIGHVMRMGEAYAFVPATWRWQ</sequence>
<evidence type="ECO:0000256" key="1">
    <source>
        <dbReference type="ARBA" id="ARBA00007749"/>
    </source>
</evidence>
<dbReference type="EMBL" id="JBHTMU010000005">
    <property type="protein sequence ID" value="MFD1341600.1"/>
    <property type="molecule type" value="Genomic_DNA"/>
</dbReference>
<evidence type="ECO:0000259" key="6">
    <source>
        <dbReference type="SMART" id="SM00849"/>
    </source>
</evidence>
<keyword evidence="2" id="KW-0479">Metal-binding</keyword>
<evidence type="ECO:0000313" key="8">
    <source>
        <dbReference type="Proteomes" id="UP001597135"/>
    </source>
</evidence>
<dbReference type="PANTHER" id="PTHR42978">
    <property type="entry name" value="QUORUM-QUENCHING LACTONASE YTNP-RELATED-RELATED"/>
    <property type="match status" value="1"/>
</dbReference>
<dbReference type="InterPro" id="IPR036866">
    <property type="entry name" value="RibonucZ/Hydroxyglut_hydro"/>
</dbReference>
<dbReference type="Proteomes" id="UP001597135">
    <property type="component" value="Unassembled WGS sequence"/>
</dbReference>
<dbReference type="InterPro" id="IPR001279">
    <property type="entry name" value="Metallo-B-lactamas"/>
</dbReference>
<dbReference type="RefSeq" id="WP_386801669.1">
    <property type="nucleotide sequence ID" value="NZ_JBHTMU010000005.1"/>
</dbReference>
<feature type="chain" id="PRO_5045221939" evidence="5">
    <location>
        <begin position="28"/>
        <end position="320"/>
    </location>
</feature>
<keyword evidence="4" id="KW-0862">Zinc</keyword>
<dbReference type="Gene3D" id="3.60.15.10">
    <property type="entry name" value="Ribonuclease Z/Hydroxyacylglutathione hydrolase-like"/>
    <property type="match status" value="1"/>
</dbReference>
<name>A0ABW3ZEH6_9RHOB</name>
<comment type="caution">
    <text evidence="7">The sequence shown here is derived from an EMBL/GenBank/DDBJ whole genome shotgun (WGS) entry which is preliminary data.</text>
</comment>
<feature type="domain" description="Metallo-beta-lactamase" evidence="6">
    <location>
        <begin position="90"/>
        <end position="294"/>
    </location>
</feature>
<evidence type="ECO:0000256" key="3">
    <source>
        <dbReference type="ARBA" id="ARBA00022801"/>
    </source>
</evidence>
<evidence type="ECO:0000256" key="5">
    <source>
        <dbReference type="SAM" id="SignalP"/>
    </source>
</evidence>
<keyword evidence="5" id="KW-0732">Signal</keyword>